<gene>
    <name evidence="1" type="ORF">SAMN02799615_02252</name>
</gene>
<organism evidence="1 2">
    <name type="scientific">Dyella marensis</name>
    <dbReference type="NCBI Taxonomy" id="500610"/>
    <lineage>
        <taxon>Bacteria</taxon>
        <taxon>Pseudomonadati</taxon>
        <taxon>Pseudomonadota</taxon>
        <taxon>Gammaproteobacteria</taxon>
        <taxon>Lysobacterales</taxon>
        <taxon>Rhodanobacteraceae</taxon>
        <taxon>Dyella</taxon>
    </lineage>
</organism>
<sequence>MRDYKKCKTEADFFGLESSPEAAATWIYPNTQLDRLLNDLQGNSLLMLEDEGLARFHPARLREIRANALAQAAAAWSAAVTLRQFIREWAGAGWLGTPAGRLLREHMMQLRRDAHRWRHLAEFAARYMAYPRLARLHAHSWARESRAKGEYPDG</sequence>
<name>A0A1I2FDD0_9GAMM</name>
<proteinExistence type="predicted"/>
<dbReference type="AlphaFoldDB" id="A0A1I2FDD0"/>
<keyword evidence="2" id="KW-1185">Reference proteome</keyword>
<dbReference type="EMBL" id="FONH01000006">
    <property type="protein sequence ID" value="SFF03245.1"/>
    <property type="molecule type" value="Genomic_DNA"/>
</dbReference>
<reference evidence="2" key="1">
    <citation type="submission" date="2016-10" db="EMBL/GenBank/DDBJ databases">
        <authorList>
            <person name="Varghese N."/>
            <person name="Submissions S."/>
        </authorList>
    </citation>
    <scope>NUCLEOTIDE SEQUENCE [LARGE SCALE GENOMIC DNA]</scope>
    <source>
        <strain evidence="2">UNC178MFTsu3.1</strain>
    </source>
</reference>
<dbReference type="RefSeq" id="WP_026633617.1">
    <property type="nucleotide sequence ID" value="NZ_FONH01000006.1"/>
</dbReference>
<protein>
    <submittedName>
        <fullName evidence="1">Uncharacterized protein</fullName>
    </submittedName>
</protein>
<accession>A0A1I2FDD0</accession>
<evidence type="ECO:0000313" key="2">
    <source>
        <dbReference type="Proteomes" id="UP000199477"/>
    </source>
</evidence>
<evidence type="ECO:0000313" key="1">
    <source>
        <dbReference type="EMBL" id="SFF03245.1"/>
    </source>
</evidence>
<dbReference type="Proteomes" id="UP000199477">
    <property type="component" value="Unassembled WGS sequence"/>
</dbReference>